<sequence>MSDDVRADALRDLESDRAFLDGTSPFAAPGAGFPPRGGGVSERRRFVMGRLLDTTVLGALWITLTPIRVGIPLVGRFVMPFRYPFTGCDDE</sequence>
<evidence type="ECO:0000256" key="1">
    <source>
        <dbReference type="SAM" id="Phobius"/>
    </source>
</evidence>
<protein>
    <submittedName>
        <fullName evidence="2">Uncharacterized protein</fullName>
    </submittedName>
</protein>
<dbReference type="KEGG" id="vg:77930778"/>
<reference evidence="2 3" key="1">
    <citation type="submission" date="2015-12" db="EMBL/GenBank/DDBJ databases">
        <authorList>
            <person name="Pope W.H."/>
            <person name="Montgomery M.T."/>
            <person name="Garlena R.A."/>
            <person name="Russell D.A."/>
            <person name="Jacobs-Sera D."/>
            <person name="Hendrix R.W."/>
            <person name="Hatfull G.F."/>
        </authorList>
    </citation>
    <scope>NUCLEOTIDE SEQUENCE [LARGE SCALE GENOMIC DNA]</scope>
</reference>
<proteinExistence type="predicted"/>
<dbReference type="Proteomes" id="UP000221715">
    <property type="component" value="Genome"/>
</dbReference>
<organism evidence="2 3">
    <name type="scientific">Gordonia phage Howe</name>
    <dbReference type="NCBI Taxonomy" id="1777061"/>
    <lineage>
        <taxon>Viruses</taxon>
        <taxon>Duplodnaviria</taxon>
        <taxon>Heunggongvirae</taxon>
        <taxon>Uroviricota</taxon>
        <taxon>Caudoviricetes</taxon>
        <taxon>Howevirus</taxon>
        <taxon>Howevirus howe</taxon>
    </lineage>
</organism>
<keyword evidence="1" id="KW-0472">Membrane</keyword>
<dbReference type="GeneID" id="77930778"/>
<accession>A0A0U4JHG0</accession>
<feature type="transmembrane region" description="Helical" evidence="1">
    <location>
        <begin position="51"/>
        <end position="71"/>
    </location>
</feature>
<evidence type="ECO:0000313" key="2">
    <source>
        <dbReference type="EMBL" id="ALY07697.1"/>
    </source>
</evidence>
<keyword evidence="1" id="KW-1133">Transmembrane helix</keyword>
<evidence type="ECO:0000313" key="3">
    <source>
        <dbReference type="Proteomes" id="UP000221715"/>
    </source>
</evidence>
<keyword evidence="1" id="KW-0812">Transmembrane</keyword>
<dbReference type="EMBL" id="KU252585">
    <property type="protein sequence ID" value="ALY07697.1"/>
    <property type="molecule type" value="Genomic_DNA"/>
</dbReference>
<name>A0A0U4JHG0_9CAUD</name>
<keyword evidence="3" id="KW-1185">Reference proteome</keyword>
<gene>
    <name evidence="2" type="primary">63</name>
    <name evidence="2" type="ORF">PBI_HOWE_63</name>
</gene>
<dbReference type="RefSeq" id="YP_010654924.1">
    <property type="nucleotide sequence ID" value="NC_070817.1"/>
</dbReference>